<evidence type="ECO:0000313" key="2">
    <source>
        <dbReference type="Ensembl" id="ENSGWIP00000004966.1"/>
    </source>
</evidence>
<dbReference type="GO" id="GO:0005125">
    <property type="term" value="F:cytokine activity"/>
    <property type="evidence" value="ECO:0007669"/>
    <property type="project" value="UniProtKB-KW"/>
</dbReference>
<keyword evidence="1" id="KW-0202">Cytokine</keyword>
<dbReference type="AlphaFoldDB" id="A0A8C5DC82"/>
<dbReference type="Ensembl" id="ENSGWIT00000005315.1">
    <property type="protein sequence ID" value="ENSGWIP00000004966.1"/>
    <property type="gene ID" value="ENSGWIG00000002625.1"/>
</dbReference>
<proteinExistence type="inferred from homology"/>
<name>A0A8C5DC82_GOUWI</name>
<dbReference type="GO" id="GO:0006955">
    <property type="term" value="P:immune response"/>
    <property type="evidence" value="ECO:0007669"/>
    <property type="project" value="InterPro"/>
</dbReference>
<dbReference type="InterPro" id="IPR004281">
    <property type="entry name" value="IL-12_alpha"/>
</dbReference>
<reference evidence="2" key="2">
    <citation type="submission" date="2025-08" db="UniProtKB">
        <authorList>
            <consortium name="Ensembl"/>
        </authorList>
    </citation>
    <scope>IDENTIFICATION</scope>
</reference>
<reference evidence="2" key="3">
    <citation type="submission" date="2025-09" db="UniProtKB">
        <authorList>
            <consortium name="Ensembl"/>
        </authorList>
    </citation>
    <scope>IDENTIFICATION</scope>
</reference>
<dbReference type="Pfam" id="PF03039">
    <property type="entry name" value="IL12"/>
    <property type="match status" value="1"/>
</dbReference>
<evidence type="ECO:0000256" key="1">
    <source>
        <dbReference type="RuleBase" id="RU363133"/>
    </source>
</evidence>
<keyword evidence="1" id="KW-0732">Signal</keyword>
<dbReference type="GO" id="GO:0005143">
    <property type="term" value="F:interleukin-12 receptor binding"/>
    <property type="evidence" value="ECO:0007669"/>
    <property type="project" value="InterPro"/>
</dbReference>
<feature type="chain" id="PRO_5034478268" description="Interleukin-12 subunit alpha" evidence="1">
    <location>
        <begin position="21"/>
        <end position="192"/>
    </location>
</feature>
<dbReference type="SUPFAM" id="SSF47266">
    <property type="entry name" value="4-helical cytokines"/>
    <property type="match status" value="1"/>
</dbReference>
<dbReference type="Proteomes" id="UP000694680">
    <property type="component" value="Chromosome 13"/>
</dbReference>
<dbReference type="GO" id="GO:0005615">
    <property type="term" value="C:extracellular space"/>
    <property type="evidence" value="ECO:0007669"/>
    <property type="project" value="UniProtKB-KW"/>
</dbReference>
<feature type="signal peptide" evidence="1">
    <location>
        <begin position="1"/>
        <end position="20"/>
    </location>
</feature>
<comment type="subcellular location">
    <subcellularLocation>
        <location evidence="1">Secreted</location>
    </subcellularLocation>
</comment>
<organism evidence="2 3">
    <name type="scientific">Gouania willdenowi</name>
    <name type="common">Blunt-snouted clingfish</name>
    <name type="synonym">Lepadogaster willdenowi</name>
    <dbReference type="NCBI Taxonomy" id="441366"/>
    <lineage>
        <taxon>Eukaryota</taxon>
        <taxon>Metazoa</taxon>
        <taxon>Chordata</taxon>
        <taxon>Craniata</taxon>
        <taxon>Vertebrata</taxon>
        <taxon>Euteleostomi</taxon>
        <taxon>Actinopterygii</taxon>
        <taxon>Neopterygii</taxon>
        <taxon>Teleostei</taxon>
        <taxon>Neoteleostei</taxon>
        <taxon>Acanthomorphata</taxon>
        <taxon>Ovalentaria</taxon>
        <taxon>Blenniimorphae</taxon>
        <taxon>Blenniiformes</taxon>
        <taxon>Gobiesocoidei</taxon>
        <taxon>Gobiesocidae</taxon>
        <taxon>Gobiesocinae</taxon>
        <taxon>Gouania</taxon>
    </lineage>
</organism>
<reference evidence="2" key="1">
    <citation type="submission" date="2020-06" db="EMBL/GenBank/DDBJ databases">
        <authorList>
            <consortium name="Wellcome Sanger Institute Data Sharing"/>
        </authorList>
    </citation>
    <scope>NUCLEOTIDE SEQUENCE [LARGE SCALE GENOMIC DNA]</scope>
</reference>
<accession>A0A8C5DC82</accession>
<gene>
    <name evidence="2" type="primary">il12a</name>
    <name evidence="1" type="synonym">IL12A</name>
</gene>
<keyword evidence="3" id="KW-1185">Reference proteome</keyword>
<dbReference type="InterPro" id="IPR009079">
    <property type="entry name" value="4_helix_cytokine-like_core"/>
</dbReference>
<comment type="similarity">
    <text evidence="1">Belongs to the IL-6 superfamily.</text>
</comment>
<evidence type="ECO:0000313" key="3">
    <source>
        <dbReference type="Proteomes" id="UP000694680"/>
    </source>
</evidence>
<dbReference type="GO" id="GO:0008083">
    <property type="term" value="F:growth factor activity"/>
    <property type="evidence" value="ECO:0007669"/>
    <property type="project" value="UniProtKB-KW"/>
</dbReference>
<keyword evidence="1" id="KW-1015">Disulfide bond</keyword>
<comment type="subunit">
    <text evidence="1">Heterodimer with IL12B; disulfide-linked. The heterodimer is known as interleukin IL-12.</text>
</comment>
<sequence>MVSLTDSFLLLCVILRASTGFPVSAKDHESCVKLFGDLLQNVTALLESPILCFGISSDKVAVSQTETVHACAPNPTQNSGCVSQRNSSFIESECWRNINADLAYYDIAIQLYLKSNLRSSQNETALLEPTRTIIQRLRKVSLLHKQEEGAKMWDSDSYNNRNKMCKLMRGFHLRAITMNRAICYMSSGDHRN</sequence>
<keyword evidence="1" id="KW-0339">Growth factor</keyword>
<keyword evidence="1" id="KW-0964">Secreted</keyword>
<dbReference type="Gene3D" id="1.20.1250.10">
    <property type="match status" value="1"/>
</dbReference>
<protein>
    <recommendedName>
        <fullName evidence="1">Interleukin-12 subunit alpha</fullName>
        <shortName evidence="1">IL-12A</shortName>
    </recommendedName>
</protein>